<evidence type="ECO:0000313" key="2">
    <source>
        <dbReference type="Proteomes" id="UP001162881"/>
    </source>
</evidence>
<dbReference type="RefSeq" id="WP_244017569.1">
    <property type="nucleotide sequence ID" value="NZ_JALHLF010000010.1"/>
</dbReference>
<evidence type="ECO:0000313" key="1">
    <source>
        <dbReference type="EMBL" id="MCJ2182050.1"/>
    </source>
</evidence>
<name>A0ABT0BAE8_9SPHN</name>
<keyword evidence="2" id="KW-1185">Reference proteome</keyword>
<sequence length="175" mass="18431">MAGRPTGIAMRLVLAALVMSALGSCSFVYDLRAVVQDGHLAFVPEGSWLTRPDCLYAISVEAVDRAVARAEPGDDAADVARGVFWAQFMESQPCRTGFPVRYGQALEGKPFVFDGGPGSARVAAKPLQPGVLYYVFALSPGSGSGGGYFRLDGRGGVENVPRERVSQSVSLPSSS</sequence>
<reference evidence="1" key="1">
    <citation type="submission" date="2022-03" db="EMBL/GenBank/DDBJ databases">
        <title>Identification of a novel bacterium isolated from mangrove sediments.</title>
        <authorList>
            <person name="Pan X."/>
        </authorList>
    </citation>
    <scope>NUCLEOTIDE SEQUENCE</scope>
    <source>
        <strain evidence="1">B1949</strain>
    </source>
</reference>
<protein>
    <recommendedName>
        <fullName evidence="3">Lipoprotein</fullName>
    </recommendedName>
</protein>
<organism evidence="1 2">
    <name type="scientific">Novosphingobium organovorum</name>
    <dbReference type="NCBI Taxonomy" id="2930092"/>
    <lineage>
        <taxon>Bacteria</taxon>
        <taxon>Pseudomonadati</taxon>
        <taxon>Pseudomonadota</taxon>
        <taxon>Alphaproteobacteria</taxon>
        <taxon>Sphingomonadales</taxon>
        <taxon>Sphingomonadaceae</taxon>
        <taxon>Novosphingobium</taxon>
    </lineage>
</organism>
<gene>
    <name evidence="1" type="ORF">MTR62_04935</name>
</gene>
<dbReference type="EMBL" id="JALHLF010000010">
    <property type="protein sequence ID" value="MCJ2182050.1"/>
    <property type="molecule type" value="Genomic_DNA"/>
</dbReference>
<proteinExistence type="predicted"/>
<accession>A0ABT0BAE8</accession>
<evidence type="ECO:0008006" key="3">
    <source>
        <dbReference type="Google" id="ProtNLM"/>
    </source>
</evidence>
<dbReference type="Proteomes" id="UP001162881">
    <property type="component" value="Unassembled WGS sequence"/>
</dbReference>
<dbReference type="PROSITE" id="PS51257">
    <property type="entry name" value="PROKAR_LIPOPROTEIN"/>
    <property type="match status" value="1"/>
</dbReference>
<comment type="caution">
    <text evidence="1">The sequence shown here is derived from an EMBL/GenBank/DDBJ whole genome shotgun (WGS) entry which is preliminary data.</text>
</comment>